<accession>C0QLP1</accession>
<dbReference type="Proteomes" id="UP000000442">
    <property type="component" value="Chromosome"/>
</dbReference>
<dbReference type="STRING" id="177437.HRM2_32660"/>
<name>C0QLP1_DESAH</name>
<keyword evidence="4" id="KW-0346">Stress response</keyword>
<dbReference type="PROSITE" id="PS01031">
    <property type="entry name" value="SHSP"/>
    <property type="match status" value="1"/>
</dbReference>
<dbReference type="EMBL" id="CP001087">
    <property type="protein sequence ID" value="ACN16345.1"/>
    <property type="molecule type" value="Genomic_DNA"/>
</dbReference>
<proteinExistence type="inferred from homology"/>
<feature type="domain" description="SHSP" evidence="3">
    <location>
        <begin position="19"/>
        <end position="128"/>
    </location>
</feature>
<sequence length="128" mass="14387">MNESKEITKKESATPDVKRIPPKVVPLVDIYENDNEILLHVDMPGVEKDKITINIDNGKLHLSGLRKMENKGAVNWVEFGDAEYTRSFSVPQTIDVDKVNAELKDGVLRLHLPKSEASKPRQIEIKAA</sequence>
<evidence type="ECO:0000256" key="1">
    <source>
        <dbReference type="PROSITE-ProRule" id="PRU00285"/>
    </source>
</evidence>
<evidence type="ECO:0000259" key="3">
    <source>
        <dbReference type="PROSITE" id="PS01031"/>
    </source>
</evidence>
<dbReference type="InterPro" id="IPR031107">
    <property type="entry name" value="Small_HSP"/>
</dbReference>
<keyword evidence="5" id="KW-1185">Reference proteome</keyword>
<dbReference type="RefSeq" id="WP_015905107.1">
    <property type="nucleotide sequence ID" value="NC_012108.1"/>
</dbReference>
<dbReference type="Pfam" id="PF00011">
    <property type="entry name" value="HSP20"/>
    <property type="match status" value="1"/>
</dbReference>
<dbReference type="PANTHER" id="PTHR11527">
    <property type="entry name" value="HEAT-SHOCK PROTEIN 20 FAMILY MEMBER"/>
    <property type="match status" value="1"/>
</dbReference>
<organism evidence="4 5">
    <name type="scientific">Desulforapulum autotrophicum (strain ATCC 43914 / DSM 3382 / VKM B-1955 / HRM2)</name>
    <name type="common">Desulfobacterium autotrophicum</name>
    <dbReference type="NCBI Taxonomy" id="177437"/>
    <lineage>
        <taxon>Bacteria</taxon>
        <taxon>Pseudomonadati</taxon>
        <taxon>Thermodesulfobacteriota</taxon>
        <taxon>Desulfobacteria</taxon>
        <taxon>Desulfobacterales</taxon>
        <taxon>Desulfobacteraceae</taxon>
        <taxon>Desulforapulum</taxon>
    </lineage>
</organism>
<gene>
    <name evidence="4" type="ordered locus">HRM2_32660</name>
</gene>
<comment type="similarity">
    <text evidence="1 2">Belongs to the small heat shock protein (HSP20) family.</text>
</comment>
<dbReference type="eggNOG" id="COG0071">
    <property type="taxonomic scope" value="Bacteria"/>
</dbReference>
<reference evidence="4 5" key="1">
    <citation type="journal article" date="2009" name="Environ. Microbiol.">
        <title>Genome sequence of Desulfobacterium autotrophicum HRM2, a marine sulfate reducer oxidizing organic carbon completely to carbon dioxide.</title>
        <authorList>
            <person name="Strittmatter A.W."/>
            <person name="Liesegang H."/>
            <person name="Rabus R."/>
            <person name="Decker I."/>
            <person name="Amann J."/>
            <person name="Andres S."/>
            <person name="Henne A."/>
            <person name="Fricke W.F."/>
            <person name="Martinez-Arias R."/>
            <person name="Bartels D."/>
            <person name="Goesmann A."/>
            <person name="Krause L."/>
            <person name="Puehler A."/>
            <person name="Klenk H.P."/>
            <person name="Richter M."/>
            <person name="Schuler M."/>
            <person name="Gloeckner F.O."/>
            <person name="Meyerdierks A."/>
            <person name="Gottschalk G."/>
            <person name="Amann R."/>
        </authorList>
    </citation>
    <scope>NUCLEOTIDE SEQUENCE [LARGE SCALE GENOMIC DNA]</scope>
    <source>
        <strain evidence="5">ATCC 43914 / DSM 3382 / HRM2</strain>
    </source>
</reference>
<dbReference type="CDD" id="cd06464">
    <property type="entry name" value="ACD_sHsps-like"/>
    <property type="match status" value="1"/>
</dbReference>
<dbReference type="SUPFAM" id="SSF49764">
    <property type="entry name" value="HSP20-like chaperones"/>
    <property type="match status" value="1"/>
</dbReference>
<dbReference type="OrthoDB" id="9792695at2"/>
<dbReference type="InterPro" id="IPR008978">
    <property type="entry name" value="HSP20-like_chaperone"/>
</dbReference>
<dbReference type="KEGG" id="dat:HRM2_32660"/>
<dbReference type="HOGENOM" id="CLU_046737_9_3_7"/>
<dbReference type="AlphaFoldDB" id="C0QLP1"/>
<evidence type="ECO:0000256" key="2">
    <source>
        <dbReference type="RuleBase" id="RU003616"/>
    </source>
</evidence>
<dbReference type="Gene3D" id="2.60.40.790">
    <property type="match status" value="1"/>
</dbReference>
<evidence type="ECO:0000313" key="5">
    <source>
        <dbReference type="Proteomes" id="UP000000442"/>
    </source>
</evidence>
<dbReference type="InterPro" id="IPR002068">
    <property type="entry name" value="A-crystallin/Hsp20_dom"/>
</dbReference>
<protein>
    <submittedName>
        <fullName evidence="4">Heat shock protein, 18.5 kDa class I (HSP 18.5, HSP20-like chaperone)</fullName>
    </submittedName>
</protein>
<evidence type="ECO:0000313" key="4">
    <source>
        <dbReference type="EMBL" id="ACN16345.1"/>
    </source>
</evidence>